<keyword evidence="3" id="KW-1185">Reference proteome</keyword>
<dbReference type="PANTHER" id="PTHR21646:SF16">
    <property type="entry name" value="U4_U6.U5 TRI-SNRNP-ASSOCIATED PROTEIN 2"/>
    <property type="match status" value="1"/>
</dbReference>
<dbReference type="PANTHER" id="PTHR21646">
    <property type="entry name" value="UBIQUITIN CARBOXYL-TERMINAL HYDROLASE"/>
    <property type="match status" value="1"/>
</dbReference>
<dbReference type="Pfam" id="PF00443">
    <property type="entry name" value="UCH"/>
    <property type="match status" value="1"/>
</dbReference>
<sequence>MSKAVRTGAECPYLDTISRQNLEFDFEKCCSVSLSPVNVYACLVCGKFFQVYCLPDMYQVVDRSLADIQYILNPTYTEAEISRLDTDVTWARALDGSEYMPGLVGLNNMKRNDYANVVVQALVRIGPIRDFFLREENYAGCTSTLVREFASLVRKLWLPRAFKGHVSPHEFMQAVIGASKRRFTIDCQADAIEFFQWLVNALHLDLTGGRHRRRSIVSDCLRGELEVTTLAGTGRARDRAADLVERVPFLMLGLDLPPAPLFKDALENVVIPQVPMRELLAKYGGERVLPAGEASAAAKYNLIANIVHEGKHEDGTLRVHILRKVENTWYDVQDLRVTDVLPQMVALSETYMQIYERQ</sequence>
<gene>
    <name evidence="2" type="ORF">QBZ16_000483</name>
</gene>
<dbReference type="SUPFAM" id="SSF57850">
    <property type="entry name" value="RING/U-box"/>
    <property type="match status" value="1"/>
</dbReference>
<dbReference type="SUPFAM" id="SSF54001">
    <property type="entry name" value="Cysteine proteinases"/>
    <property type="match status" value="1"/>
</dbReference>
<dbReference type="InterPro" id="IPR013083">
    <property type="entry name" value="Znf_RING/FYVE/PHD"/>
</dbReference>
<evidence type="ECO:0000259" key="1">
    <source>
        <dbReference type="PROSITE" id="PS50235"/>
    </source>
</evidence>
<dbReference type="GO" id="GO:0004843">
    <property type="term" value="F:cysteine-type deubiquitinase activity"/>
    <property type="evidence" value="ECO:0007669"/>
    <property type="project" value="InterPro"/>
</dbReference>
<dbReference type="InterPro" id="IPR001394">
    <property type="entry name" value="Peptidase_C19_UCH"/>
</dbReference>
<dbReference type="GO" id="GO:0016579">
    <property type="term" value="P:protein deubiquitination"/>
    <property type="evidence" value="ECO:0007669"/>
    <property type="project" value="InterPro"/>
</dbReference>
<accession>A0AAD9IL86</accession>
<reference evidence="2" key="1">
    <citation type="submission" date="2021-01" db="EMBL/GenBank/DDBJ databases">
        <authorList>
            <person name="Eckstrom K.M.E."/>
        </authorList>
    </citation>
    <scope>NUCLEOTIDE SEQUENCE</scope>
    <source>
        <strain evidence="2">UVCC 0001</strain>
    </source>
</reference>
<protein>
    <recommendedName>
        <fullName evidence="1">USP domain-containing protein</fullName>
    </recommendedName>
</protein>
<dbReference type="InterPro" id="IPR038765">
    <property type="entry name" value="Papain-like_cys_pep_sf"/>
</dbReference>
<dbReference type="AlphaFoldDB" id="A0AAD9IL86"/>
<organism evidence="2 3">
    <name type="scientific">Prototheca wickerhamii</name>
    <dbReference type="NCBI Taxonomy" id="3111"/>
    <lineage>
        <taxon>Eukaryota</taxon>
        <taxon>Viridiplantae</taxon>
        <taxon>Chlorophyta</taxon>
        <taxon>core chlorophytes</taxon>
        <taxon>Trebouxiophyceae</taxon>
        <taxon>Chlorellales</taxon>
        <taxon>Chlorellaceae</taxon>
        <taxon>Prototheca</taxon>
    </lineage>
</organism>
<dbReference type="Gene3D" id="3.30.40.10">
    <property type="entry name" value="Zinc/RING finger domain, C3HC4 (zinc finger)"/>
    <property type="match status" value="1"/>
</dbReference>
<dbReference type="Proteomes" id="UP001255856">
    <property type="component" value="Unassembled WGS sequence"/>
</dbReference>
<feature type="domain" description="USP" evidence="1">
    <location>
        <begin position="104"/>
        <end position="358"/>
    </location>
</feature>
<dbReference type="InterPro" id="IPR050185">
    <property type="entry name" value="Ub_carboxyl-term_hydrolase"/>
</dbReference>
<proteinExistence type="predicted"/>
<dbReference type="EMBL" id="JASFZW010000001">
    <property type="protein sequence ID" value="KAK2080629.1"/>
    <property type="molecule type" value="Genomic_DNA"/>
</dbReference>
<dbReference type="InterPro" id="IPR028889">
    <property type="entry name" value="USP"/>
</dbReference>
<dbReference type="Gene3D" id="3.90.70.10">
    <property type="entry name" value="Cysteine proteinases"/>
    <property type="match status" value="2"/>
</dbReference>
<dbReference type="PROSITE" id="PS50235">
    <property type="entry name" value="USP_3"/>
    <property type="match status" value="1"/>
</dbReference>
<comment type="caution">
    <text evidence="2">The sequence shown here is derived from an EMBL/GenBank/DDBJ whole genome shotgun (WGS) entry which is preliminary data.</text>
</comment>
<evidence type="ECO:0000313" key="2">
    <source>
        <dbReference type="EMBL" id="KAK2080629.1"/>
    </source>
</evidence>
<name>A0AAD9IL86_PROWI</name>
<evidence type="ECO:0000313" key="3">
    <source>
        <dbReference type="Proteomes" id="UP001255856"/>
    </source>
</evidence>